<reference evidence="5" key="1">
    <citation type="journal article" date="2017" name="Nat. Commun.">
        <title>The asparagus genome sheds light on the origin and evolution of a young Y chromosome.</title>
        <authorList>
            <person name="Harkess A."/>
            <person name="Zhou J."/>
            <person name="Xu C."/>
            <person name="Bowers J.E."/>
            <person name="Van der Hulst R."/>
            <person name="Ayyampalayam S."/>
            <person name="Mercati F."/>
            <person name="Riccardi P."/>
            <person name="McKain M.R."/>
            <person name="Kakrana A."/>
            <person name="Tang H."/>
            <person name="Ray J."/>
            <person name="Groenendijk J."/>
            <person name="Arikit S."/>
            <person name="Mathioni S.M."/>
            <person name="Nakano M."/>
            <person name="Shan H."/>
            <person name="Telgmann-Rauber A."/>
            <person name="Kanno A."/>
            <person name="Yue Z."/>
            <person name="Chen H."/>
            <person name="Li W."/>
            <person name="Chen Y."/>
            <person name="Xu X."/>
            <person name="Zhang Y."/>
            <person name="Luo S."/>
            <person name="Chen H."/>
            <person name="Gao J."/>
            <person name="Mao Z."/>
            <person name="Pires J.C."/>
            <person name="Luo M."/>
            <person name="Kudrna D."/>
            <person name="Wing R.A."/>
            <person name="Meyers B.C."/>
            <person name="Yi K."/>
            <person name="Kong H."/>
            <person name="Lavrijsen P."/>
            <person name="Sunseri F."/>
            <person name="Falavigna A."/>
            <person name="Ye Y."/>
            <person name="Leebens-Mack J.H."/>
            <person name="Chen G."/>
        </authorList>
    </citation>
    <scope>NUCLEOTIDE SEQUENCE [LARGE SCALE GENOMIC DNA]</scope>
    <source>
        <strain evidence="5">cv. DH0086</strain>
    </source>
</reference>
<dbReference type="PANTHER" id="PTHR16223">
    <property type="entry name" value="TRANSCRIPTION FACTOR BHLH83-RELATED"/>
    <property type="match status" value="1"/>
</dbReference>
<dbReference type="GO" id="GO:0005634">
    <property type="term" value="C:nucleus"/>
    <property type="evidence" value="ECO:0007669"/>
    <property type="project" value="UniProtKB-SubCell"/>
</dbReference>
<keyword evidence="2" id="KW-0539">Nucleus</keyword>
<sequence>MADNLSTGLYSSMSCWSTIRNTSSLDMRDIGNEAFNWNQPFLPVEHFGGIQTGFGNSLPGLFESVDPLKDMNDSWANKFGSSEVSRVSSTSKQQLNFSNNTPFWNPSAISAPVNLPEPIFGNESSSSDLITVKSSERKRPTVSDQPASKKPRIPTPSPLPTFKVRKEKLGDRITALQQLALSTPYLKNGIQQQKDSEKDEGLQDLRSLGLCLVPISSTFAVASESPMDFWAPSFFGSY</sequence>
<evidence type="ECO:0000313" key="4">
    <source>
        <dbReference type="EMBL" id="ONK65947.1"/>
    </source>
</evidence>
<name>A0A5P1EL72_ASPOF</name>
<comment type="subcellular location">
    <subcellularLocation>
        <location evidence="1">Nucleus</location>
    </subcellularLocation>
</comment>
<dbReference type="PANTHER" id="PTHR16223:SF185">
    <property type="entry name" value="OS04G0631600 PROTEIN"/>
    <property type="match status" value="1"/>
</dbReference>
<keyword evidence="5" id="KW-1185">Reference proteome</keyword>
<gene>
    <name evidence="4" type="ORF">A4U43_C06F2620</name>
</gene>
<proteinExistence type="predicted"/>
<dbReference type="EMBL" id="CM007386">
    <property type="protein sequence ID" value="ONK65947.1"/>
    <property type="molecule type" value="Genomic_DNA"/>
</dbReference>
<feature type="region of interest" description="Disordered" evidence="3">
    <location>
        <begin position="127"/>
        <end position="160"/>
    </location>
</feature>
<dbReference type="GO" id="GO:0000981">
    <property type="term" value="F:DNA-binding transcription factor activity, RNA polymerase II-specific"/>
    <property type="evidence" value="ECO:0007669"/>
    <property type="project" value="TreeGrafter"/>
</dbReference>
<evidence type="ECO:0000313" key="5">
    <source>
        <dbReference type="Proteomes" id="UP000243459"/>
    </source>
</evidence>
<evidence type="ECO:0000256" key="3">
    <source>
        <dbReference type="SAM" id="MobiDB-lite"/>
    </source>
</evidence>
<evidence type="ECO:0000256" key="2">
    <source>
        <dbReference type="ARBA" id="ARBA00023242"/>
    </source>
</evidence>
<dbReference type="Gramene" id="ONK65947">
    <property type="protein sequence ID" value="ONK65947"/>
    <property type="gene ID" value="A4U43_C06F2620"/>
</dbReference>
<evidence type="ECO:0008006" key="6">
    <source>
        <dbReference type="Google" id="ProtNLM"/>
    </source>
</evidence>
<accession>A0A5P1EL72</accession>
<evidence type="ECO:0000256" key="1">
    <source>
        <dbReference type="ARBA" id="ARBA00004123"/>
    </source>
</evidence>
<dbReference type="GO" id="GO:0000978">
    <property type="term" value="F:RNA polymerase II cis-regulatory region sequence-specific DNA binding"/>
    <property type="evidence" value="ECO:0007669"/>
    <property type="project" value="TreeGrafter"/>
</dbReference>
<protein>
    <recommendedName>
        <fullName evidence="6">BHLH domain-containing protein</fullName>
    </recommendedName>
</protein>
<dbReference type="Proteomes" id="UP000243459">
    <property type="component" value="Chromosome 6"/>
</dbReference>
<organism evidence="4 5">
    <name type="scientific">Asparagus officinalis</name>
    <name type="common">Garden asparagus</name>
    <dbReference type="NCBI Taxonomy" id="4686"/>
    <lineage>
        <taxon>Eukaryota</taxon>
        <taxon>Viridiplantae</taxon>
        <taxon>Streptophyta</taxon>
        <taxon>Embryophyta</taxon>
        <taxon>Tracheophyta</taxon>
        <taxon>Spermatophyta</taxon>
        <taxon>Magnoliopsida</taxon>
        <taxon>Liliopsida</taxon>
        <taxon>Asparagales</taxon>
        <taxon>Asparagaceae</taxon>
        <taxon>Asparagoideae</taxon>
        <taxon>Asparagus</taxon>
    </lineage>
</organism>
<dbReference type="InterPro" id="IPR045843">
    <property type="entry name" value="IND-like"/>
</dbReference>
<dbReference type="AlphaFoldDB" id="A0A5P1EL72"/>